<evidence type="ECO:0000256" key="1">
    <source>
        <dbReference type="ARBA" id="ARBA00022604"/>
    </source>
</evidence>
<proteinExistence type="inferred from homology"/>
<name>A0A834CSL0_JUGRE</name>
<dbReference type="Proteomes" id="UP000619265">
    <property type="component" value="Unassembled WGS sequence"/>
</dbReference>
<dbReference type="InterPro" id="IPR044989">
    <property type="entry name" value="TAC1"/>
</dbReference>
<dbReference type="GO" id="GO:0001763">
    <property type="term" value="P:morphogenesis of a branching structure"/>
    <property type="evidence" value="ECO:0007669"/>
    <property type="project" value="InterPro"/>
</dbReference>
<dbReference type="PANTHER" id="PTHR38366">
    <property type="entry name" value="NAD-DEPENDENT PROTEIN DEACETYLASE HST1-LIKE PROTEIN"/>
    <property type="match status" value="1"/>
</dbReference>
<feature type="non-terminal residue" evidence="5">
    <location>
        <position position="1"/>
    </location>
</feature>
<protein>
    <recommendedName>
        <fullName evidence="3">Protein TILLER ANGLE CONTROL 1</fullName>
    </recommendedName>
</protein>
<dbReference type="PANTHER" id="PTHR38366:SF1">
    <property type="entry name" value="PROTEIN TILLER ANGLE CONTROL 1"/>
    <property type="match status" value="1"/>
</dbReference>
<comment type="similarity">
    <text evidence="2">Belongs to the TAC family.</text>
</comment>
<evidence type="ECO:0000313" key="5">
    <source>
        <dbReference type="EMBL" id="KAF5464510.1"/>
    </source>
</evidence>
<evidence type="ECO:0000256" key="4">
    <source>
        <dbReference type="SAM" id="MobiDB-lite"/>
    </source>
</evidence>
<gene>
    <name evidence="5" type="ORF">F2P56_014583</name>
</gene>
<feature type="region of interest" description="Disordered" evidence="4">
    <location>
        <begin position="294"/>
        <end position="316"/>
    </location>
</feature>
<feature type="compositionally biased region" description="Polar residues" evidence="4">
    <location>
        <begin position="302"/>
        <end position="316"/>
    </location>
</feature>
<accession>A0A834CSL0</accession>
<evidence type="ECO:0000256" key="3">
    <source>
        <dbReference type="ARBA" id="ARBA00026138"/>
    </source>
</evidence>
<reference evidence="5" key="2">
    <citation type="submission" date="2020-03" db="EMBL/GenBank/DDBJ databases">
        <title>Walnut 2.0.</title>
        <authorList>
            <person name="Marrano A."/>
            <person name="Britton M."/>
            <person name="Zimin A.V."/>
            <person name="Zaini P.A."/>
            <person name="Workman R."/>
            <person name="Puiu D."/>
            <person name="Bianco L."/>
            <person name="Allen B.J."/>
            <person name="Troggio M."/>
            <person name="Leslie C.A."/>
            <person name="Timp W."/>
            <person name="Dendekar A."/>
            <person name="Salzberg S.L."/>
            <person name="Neale D.B."/>
        </authorList>
    </citation>
    <scope>NUCLEOTIDE SEQUENCE</scope>
    <source>
        <tissue evidence="5">Leaves</tissue>
    </source>
</reference>
<dbReference type="AlphaFoldDB" id="A0A834CSL0"/>
<comment type="caution">
    <text evidence="5">The sequence shown here is derived from an EMBL/GenBank/DDBJ whole genome shotgun (WGS) entry which is preliminary data.</text>
</comment>
<organism evidence="5 6">
    <name type="scientific">Juglans regia</name>
    <name type="common">English walnut</name>
    <dbReference type="NCBI Taxonomy" id="51240"/>
    <lineage>
        <taxon>Eukaryota</taxon>
        <taxon>Viridiplantae</taxon>
        <taxon>Streptophyta</taxon>
        <taxon>Embryophyta</taxon>
        <taxon>Tracheophyta</taxon>
        <taxon>Spermatophyta</taxon>
        <taxon>Magnoliopsida</taxon>
        <taxon>eudicotyledons</taxon>
        <taxon>Gunneridae</taxon>
        <taxon>Pentapetalae</taxon>
        <taxon>rosids</taxon>
        <taxon>fabids</taxon>
        <taxon>Fagales</taxon>
        <taxon>Juglandaceae</taxon>
        <taxon>Juglans</taxon>
    </lineage>
</organism>
<dbReference type="EMBL" id="LIHL02000007">
    <property type="protein sequence ID" value="KAF5464510.1"/>
    <property type="molecule type" value="Genomic_DNA"/>
</dbReference>
<evidence type="ECO:0000256" key="2">
    <source>
        <dbReference type="ARBA" id="ARBA00025796"/>
    </source>
</evidence>
<feature type="compositionally biased region" description="Acidic residues" evidence="4">
    <location>
        <begin position="108"/>
        <end position="136"/>
    </location>
</feature>
<keyword evidence="1" id="KW-0341">Growth regulation</keyword>
<dbReference type="Gramene" id="Jr07_09060_p1">
    <property type="protein sequence ID" value="cds.Jr07_09060_p1"/>
    <property type="gene ID" value="Jr07_09060"/>
</dbReference>
<reference evidence="5" key="1">
    <citation type="submission" date="2015-10" db="EMBL/GenBank/DDBJ databases">
        <authorList>
            <person name="Martinez-Garcia P.J."/>
            <person name="Crepeau M.W."/>
            <person name="Puiu D."/>
            <person name="Gonzalez-Ibeas D."/>
            <person name="Whalen J."/>
            <person name="Stevens K."/>
            <person name="Paul R."/>
            <person name="Butterfield T."/>
            <person name="Britton M."/>
            <person name="Reagan R."/>
            <person name="Chakraborty S."/>
            <person name="Walawage S.L."/>
            <person name="Vasquez-Gross H.A."/>
            <person name="Cardeno C."/>
            <person name="Famula R."/>
            <person name="Pratt K."/>
            <person name="Kuruganti S."/>
            <person name="Aradhya M.K."/>
            <person name="Leslie C.A."/>
            <person name="Dandekar A.M."/>
            <person name="Salzberg S.L."/>
            <person name="Wegrzyn J.L."/>
            <person name="Langley C.H."/>
            <person name="Neale D.B."/>
        </authorList>
    </citation>
    <scope>NUCLEOTIDE SEQUENCE</scope>
    <source>
        <tissue evidence="5">Leaves</tissue>
    </source>
</reference>
<sequence length="316" mass="35975">TLTFPFVPQTHSKLAAEKQKKKMKIFNWVHQRFHHSVLKDEIAGNLKTTELTTNETDKQALLKQVSHNVDHVLDNGWSDDILTIGTLGFDYPKAFNKRKEYLILQSEVEDVGSTEEEEEEEEEYSIDDFTGDDDSENVEHEELNPLMFETFGHNFEDFELNQDHDNIVRPEGVMAVDGTVPLTPFLGSSELSTDKLEKEKGEKLKKKGERITLADLFLADAHVEGKFDPKKVPNSGEKPVLRTKNGLSFAKKFIPRVKEDSRPIQTLQRLMKKMLKRKIHPEFDVKMQKLDGQKTDEVGPVTNGSLTLLPTQGATV</sequence>
<evidence type="ECO:0000313" key="6">
    <source>
        <dbReference type="Proteomes" id="UP000619265"/>
    </source>
</evidence>
<feature type="region of interest" description="Disordered" evidence="4">
    <location>
        <begin position="108"/>
        <end position="137"/>
    </location>
</feature>